<dbReference type="Gene3D" id="3.90.180.10">
    <property type="entry name" value="Medium-chain alcohol dehydrogenases, catalytic domain"/>
    <property type="match status" value="1"/>
</dbReference>
<name>A0A6S6QLP1_9HYPH</name>
<sequence length="334" mass="34781">MSVPATMTAIEISTPGGPEGLTPTTRPVPQPGKGEVLIEIHAAGINRPDVLQRMGKYEPPPGTTDIPGLEVAGVIAALGEGVSEFKLGDKVCALLAGGGYAEYVTAPAAQVLPVPGSLSMVEAACLPETFFTVWSNVFDRGRLKAGENFLVHGGSSGIGTAAIPLAKAFGAKVFTTAGSAEKCAACVELGADRAINYKDEDFVEVIKAETGGKGVDVVLDMVGGDYVGRTVSVMAVDGRHVSIAFLQSPKITLNFFPVMTKRLTLTGSTLRARSVADKKAIADQLRDKVWPLIASGKIAPKLYKTFPLKEAAAAHALMESSQHIGKIALLVRGG</sequence>
<proteinExistence type="predicted"/>
<dbReference type="Gene3D" id="3.40.50.720">
    <property type="entry name" value="NAD(P)-binding Rossmann-like Domain"/>
    <property type="match status" value="1"/>
</dbReference>
<evidence type="ECO:0000313" key="5">
    <source>
        <dbReference type="EMBL" id="BCJ90246.1"/>
    </source>
</evidence>
<dbReference type="EMBL" id="AP023361">
    <property type="protein sequence ID" value="BCJ90246.1"/>
    <property type="molecule type" value="Genomic_DNA"/>
</dbReference>
<dbReference type="KEGG" id="tso:IZ6_09810"/>
<keyword evidence="1" id="KW-0521">NADP</keyword>
<evidence type="ECO:0000256" key="2">
    <source>
        <dbReference type="ARBA" id="ARBA00023002"/>
    </source>
</evidence>
<dbReference type="Proteomes" id="UP000515317">
    <property type="component" value="Chromosome"/>
</dbReference>
<keyword evidence="2" id="KW-0560">Oxidoreductase</keyword>
<dbReference type="NCBIfam" id="TIGR02824">
    <property type="entry name" value="quinone_pig3"/>
    <property type="match status" value="1"/>
</dbReference>
<dbReference type="SUPFAM" id="SSF51735">
    <property type="entry name" value="NAD(P)-binding Rossmann-fold domains"/>
    <property type="match status" value="1"/>
</dbReference>
<dbReference type="SUPFAM" id="SSF50129">
    <property type="entry name" value="GroES-like"/>
    <property type="match status" value="1"/>
</dbReference>
<feature type="region of interest" description="Disordered" evidence="3">
    <location>
        <begin position="1"/>
        <end position="29"/>
    </location>
</feature>
<dbReference type="InterPro" id="IPR036291">
    <property type="entry name" value="NAD(P)-bd_dom_sf"/>
</dbReference>
<dbReference type="PANTHER" id="PTHR48106:SF8">
    <property type="entry name" value="OS02G0805600 PROTEIN"/>
    <property type="match status" value="1"/>
</dbReference>
<dbReference type="InterPro" id="IPR013154">
    <property type="entry name" value="ADH-like_N"/>
</dbReference>
<evidence type="ECO:0000256" key="3">
    <source>
        <dbReference type="SAM" id="MobiDB-lite"/>
    </source>
</evidence>
<dbReference type="GO" id="GO:0016651">
    <property type="term" value="F:oxidoreductase activity, acting on NAD(P)H"/>
    <property type="evidence" value="ECO:0007669"/>
    <property type="project" value="TreeGrafter"/>
</dbReference>
<accession>A0A6S6QLP1</accession>
<dbReference type="AlphaFoldDB" id="A0A6S6QLP1"/>
<dbReference type="InterPro" id="IPR011032">
    <property type="entry name" value="GroES-like_sf"/>
</dbReference>
<evidence type="ECO:0000256" key="1">
    <source>
        <dbReference type="ARBA" id="ARBA00022857"/>
    </source>
</evidence>
<gene>
    <name evidence="5" type="ORF">IZ6_09810</name>
</gene>
<evidence type="ECO:0000259" key="4">
    <source>
        <dbReference type="SMART" id="SM00829"/>
    </source>
</evidence>
<dbReference type="InterPro" id="IPR014189">
    <property type="entry name" value="Quinone_OxRdtase_PIG3"/>
</dbReference>
<dbReference type="Pfam" id="PF00107">
    <property type="entry name" value="ADH_zinc_N"/>
    <property type="match status" value="1"/>
</dbReference>
<dbReference type="GO" id="GO:0070402">
    <property type="term" value="F:NADPH binding"/>
    <property type="evidence" value="ECO:0007669"/>
    <property type="project" value="TreeGrafter"/>
</dbReference>
<dbReference type="SMART" id="SM00829">
    <property type="entry name" value="PKS_ER"/>
    <property type="match status" value="1"/>
</dbReference>
<evidence type="ECO:0000313" key="6">
    <source>
        <dbReference type="Proteomes" id="UP000515317"/>
    </source>
</evidence>
<feature type="domain" description="Enoyl reductase (ER)" evidence="4">
    <location>
        <begin position="16"/>
        <end position="329"/>
    </location>
</feature>
<organism evidence="5 6">
    <name type="scientific">Terrihabitans soli</name>
    <dbReference type="NCBI Taxonomy" id="708113"/>
    <lineage>
        <taxon>Bacteria</taxon>
        <taxon>Pseudomonadati</taxon>
        <taxon>Pseudomonadota</taxon>
        <taxon>Alphaproteobacteria</taxon>
        <taxon>Hyphomicrobiales</taxon>
        <taxon>Terrihabitans</taxon>
    </lineage>
</organism>
<keyword evidence="6" id="KW-1185">Reference proteome</keyword>
<dbReference type="Pfam" id="PF08240">
    <property type="entry name" value="ADH_N"/>
    <property type="match status" value="1"/>
</dbReference>
<protein>
    <submittedName>
        <fullName evidence="5">NAD(P)H quinone oxidoreductase</fullName>
    </submittedName>
</protein>
<dbReference type="InterPro" id="IPR013149">
    <property type="entry name" value="ADH-like_C"/>
</dbReference>
<dbReference type="PANTHER" id="PTHR48106">
    <property type="entry name" value="QUINONE OXIDOREDUCTASE PIG3-RELATED"/>
    <property type="match status" value="1"/>
</dbReference>
<dbReference type="InterPro" id="IPR020843">
    <property type="entry name" value="ER"/>
</dbReference>
<feature type="compositionally biased region" description="Low complexity" evidence="3">
    <location>
        <begin position="14"/>
        <end position="27"/>
    </location>
</feature>
<dbReference type="RefSeq" id="WP_225874007.1">
    <property type="nucleotide sequence ID" value="NZ_AP023361.1"/>
</dbReference>
<dbReference type="CDD" id="cd05276">
    <property type="entry name" value="p53_inducible_oxidoreductase"/>
    <property type="match status" value="1"/>
</dbReference>
<reference evidence="5 6" key="1">
    <citation type="submission" date="2020-08" db="EMBL/GenBank/DDBJ databases">
        <title>Genome sequence of Rhizobiales bacterium strain IZ6.</title>
        <authorList>
            <person name="Nakai R."/>
            <person name="Naganuma T."/>
        </authorList>
    </citation>
    <scope>NUCLEOTIDE SEQUENCE [LARGE SCALE GENOMIC DNA]</scope>
    <source>
        <strain evidence="5 6">IZ6</strain>
    </source>
</reference>